<dbReference type="Gene3D" id="3.40.1350.10">
    <property type="match status" value="1"/>
</dbReference>
<dbReference type="RefSeq" id="WP_004284670.1">
    <property type="nucleotide sequence ID" value="NZ_CAUJRG010000003.1"/>
</dbReference>
<organism evidence="1 2">
    <name type="scientific">Neisseria weaveri</name>
    <dbReference type="NCBI Taxonomy" id="28091"/>
    <lineage>
        <taxon>Bacteria</taxon>
        <taxon>Pseudomonadati</taxon>
        <taxon>Pseudomonadota</taxon>
        <taxon>Betaproteobacteria</taxon>
        <taxon>Neisseriales</taxon>
        <taxon>Neisseriaceae</taxon>
        <taxon>Neisseria</taxon>
    </lineage>
</organism>
<dbReference type="InterPro" id="IPR036890">
    <property type="entry name" value="HATPase_C_sf"/>
</dbReference>
<proteinExistence type="predicted"/>
<gene>
    <name evidence="1" type="ORF">NCTC12742_00079</name>
</gene>
<name>A0A448VHG9_9NEIS</name>
<dbReference type="EMBL" id="LR134533">
    <property type="protein sequence ID" value="VEJ49202.1"/>
    <property type="molecule type" value="Genomic_DNA"/>
</dbReference>
<dbReference type="GO" id="GO:0003676">
    <property type="term" value="F:nucleic acid binding"/>
    <property type="evidence" value="ECO:0007669"/>
    <property type="project" value="InterPro"/>
</dbReference>
<evidence type="ECO:0000313" key="2">
    <source>
        <dbReference type="Proteomes" id="UP000272771"/>
    </source>
</evidence>
<accession>A0A448VHG9</accession>
<reference evidence="1 2" key="1">
    <citation type="submission" date="2018-12" db="EMBL/GenBank/DDBJ databases">
        <authorList>
            <consortium name="Pathogen Informatics"/>
        </authorList>
    </citation>
    <scope>NUCLEOTIDE SEQUENCE [LARGE SCALE GENOMIC DNA]</scope>
    <source>
        <strain evidence="1 2">NCTC12742</strain>
    </source>
</reference>
<dbReference type="AlphaFoldDB" id="A0A448VHG9"/>
<keyword evidence="2" id="KW-1185">Reference proteome</keyword>
<dbReference type="OrthoDB" id="2041081at2"/>
<protein>
    <submittedName>
        <fullName evidence="1">Uncharacterized protein</fullName>
    </submittedName>
</protein>
<sequence>MKFPQYIEGYGIWYSSLLEEIKKKTIEPLQPIFEAFTNALESIRILNSQNLSNNIKDSEIIISVYLISELFSQENKKYDFQKIVIEDTGIGFNDTEWNRFITLKDNRKNFNNKGTGRIQFLHFFEKTKIISQYQEGDYFYERAITLSKNKEFLDKNAIIRLDRQEKIDKIHSTGSQIIFENPLTDKDRENYSKLNSDSLKKYLIHHYLAWFCENRDNLPKIVIKIFHDDKVVGTNSICTNDIPEPDKSSNIQVFYRKLNTRDLDRTLRSEEITLRIFKISDKDLVQNQLYLTSKGEIAQSIDFNSLSPKESIKGNRFLCLLSSSYIDERDSDVRGNICIPSLNELKKNSSSELFYDEAIVLDDIEYEANRTLRRLYPEIIELRQKQAKNLEKLKKMFLLNQRTLDKLKGKIDVNSTDEEILKKVYQADAEIIAEKDAELKKVVEQVEHLNPKDKHYQDILLRTIDDFVKTVPLQNRTALTQYVARRKLVIDIFQKILDKELDNLKNNGRIDEDLLHNLIFQQSSNDTENSDLWLINEDFIYFKGTSEIKLENITIDQKRIFKKNFSKKEQEILNENNKNRLIKRPDILLFPEEGKCIIIEFKAPDVDVSDYLAQINKYAGLIRNFTEDEFQITTFYGYLIGEDISATDIRMADSDFVHSYHLDFWFRASKIVPSFFDDRRDGNIYTEIIKFSTLLERAKLRNKIFISKLDNLN</sequence>
<dbReference type="InterPro" id="IPR011856">
    <property type="entry name" value="tRNA_endonuc-like_dom_sf"/>
</dbReference>
<evidence type="ECO:0000313" key="1">
    <source>
        <dbReference type="EMBL" id="VEJ49202.1"/>
    </source>
</evidence>
<dbReference type="Proteomes" id="UP000272771">
    <property type="component" value="Chromosome"/>
</dbReference>
<dbReference type="SUPFAM" id="SSF55874">
    <property type="entry name" value="ATPase domain of HSP90 chaperone/DNA topoisomerase II/histidine kinase"/>
    <property type="match status" value="1"/>
</dbReference>